<accession>C2ETV8</accession>
<sequence>MKTDKDSKERAINMEKQAVTIYTVAREARVSMATVSRVVNGNPNVKPETRQKVLDVIKKLNYRPNAVARGLASKKTTTVGVIIPSVTNPYFAELALGIDDIATMYKYNIILTNSDFNDDKILKVAHGLLAKQVDGIIFMGHDMSAELQQEFAASNTPVVVAGSIVNDDKLATVRIDYQSAAKEATNYLLDHNDDRVAFVVSSLDYSINSKYRLAGYKEALAEHGIPFESKYVIETNGDYNRAYQQVDHLIEQGIKAAYVSDDDLAAGLLNGLTDNGVKVPDDFEIVTSNDTTYAKITRPTLTSITQPLYDIGAISMRLLTKMMDGEVSDTDDVILDHGIIERQSTRRG</sequence>
<dbReference type="FunFam" id="1.10.260.40:FF:000002">
    <property type="entry name" value="HTH-type transcriptional repressor PurR"/>
    <property type="match status" value="1"/>
</dbReference>
<keyword evidence="3 7" id="KW-0805">Transcription regulation</keyword>
<evidence type="ECO:0000256" key="7">
    <source>
        <dbReference type="RuleBase" id="RU368079"/>
    </source>
</evidence>
<keyword evidence="6 7" id="KW-0804">Transcription</keyword>
<dbReference type="Pfam" id="PF00356">
    <property type="entry name" value="LacI"/>
    <property type="match status" value="1"/>
</dbReference>
<keyword evidence="9" id="KW-0413">Isomerase</keyword>
<dbReference type="GO" id="GO:0003700">
    <property type="term" value="F:DNA-binding transcription factor activity"/>
    <property type="evidence" value="ECO:0007669"/>
    <property type="project" value="TreeGrafter"/>
</dbReference>
<dbReference type="eggNOG" id="COG1609">
    <property type="taxonomic scope" value="Bacteria"/>
</dbReference>
<dbReference type="InterPro" id="IPR001761">
    <property type="entry name" value="Peripla_BP/Lac1_sug-bd_dom"/>
</dbReference>
<dbReference type="GO" id="GO:0016853">
    <property type="term" value="F:isomerase activity"/>
    <property type="evidence" value="ECO:0007669"/>
    <property type="project" value="UniProtKB-KW"/>
</dbReference>
<evidence type="ECO:0000256" key="1">
    <source>
        <dbReference type="ARBA" id="ARBA00019435"/>
    </source>
</evidence>
<dbReference type="Gene3D" id="3.40.50.2300">
    <property type="match status" value="2"/>
</dbReference>
<dbReference type="EMBL" id="ACGV01000120">
    <property type="protein sequence ID" value="EEJ40672.1"/>
    <property type="molecule type" value="Genomic_DNA"/>
</dbReference>
<dbReference type="Proteomes" id="UP000004483">
    <property type="component" value="Unassembled WGS sequence"/>
</dbReference>
<keyword evidence="4 7" id="KW-0238">DNA-binding</keyword>
<keyword evidence="2 7" id="KW-0678">Repressor</keyword>
<dbReference type="NCBIfam" id="TIGR01481">
    <property type="entry name" value="ccpA"/>
    <property type="match status" value="1"/>
</dbReference>
<reference evidence="9 10" key="1">
    <citation type="submission" date="2009-01" db="EMBL/GenBank/DDBJ databases">
        <authorList>
            <person name="Qin X."/>
            <person name="Bachman B."/>
            <person name="Battles P."/>
            <person name="Bell A."/>
            <person name="Bess C."/>
            <person name="Bickham C."/>
            <person name="Chaboub L."/>
            <person name="Chen D."/>
            <person name="Coyle M."/>
            <person name="Deiros D.R."/>
            <person name="Dinh H."/>
            <person name="Forbes L."/>
            <person name="Fowler G."/>
            <person name="Francisco L."/>
            <person name="Fu Q."/>
            <person name="Gubbala S."/>
            <person name="Hale W."/>
            <person name="Han Y."/>
            <person name="Hemphill L."/>
            <person name="Highlander S.K."/>
            <person name="Hirani K."/>
            <person name="Hogues M."/>
            <person name="Jackson L."/>
            <person name="Jakkamsetti A."/>
            <person name="Javaid M."/>
            <person name="Jiang H."/>
            <person name="Korchina V."/>
            <person name="Kovar C."/>
            <person name="Lara F."/>
            <person name="Lee S."/>
            <person name="Mata R."/>
            <person name="Mathew T."/>
            <person name="Moen C."/>
            <person name="Morales K."/>
            <person name="Munidasa M."/>
            <person name="Nazareth L."/>
            <person name="Ngo R."/>
            <person name="Nguyen L."/>
            <person name="Okwuonu G."/>
            <person name="Ongeri F."/>
            <person name="Patil S."/>
            <person name="Petrosino J."/>
            <person name="Pham C."/>
            <person name="Pham P."/>
            <person name="Pu L.-L."/>
            <person name="Puazo M."/>
            <person name="Raj R."/>
            <person name="Reid J."/>
            <person name="Rouhana J."/>
            <person name="Saada N."/>
            <person name="Shang Y."/>
            <person name="Simmons D."/>
            <person name="Thornton R."/>
            <person name="Warren J."/>
            <person name="Weissenberger G."/>
            <person name="Zhang J."/>
            <person name="Zhang L."/>
            <person name="Zhou C."/>
            <person name="Zhu D."/>
            <person name="Muzny D."/>
            <person name="Worley K."/>
            <person name="Gibbs R."/>
        </authorList>
    </citation>
    <scope>NUCLEOTIDE SEQUENCE [LARGE SCALE GENOMIC DNA]</scope>
    <source>
        <strain evidence="9 10">ATCC 49540</strain>
    </source>
</reference>
<evidence type="ECO:0000313" key="10">
    <source>
        <dbReference type="Proteomes" id="UP000004483"/>
    </source>
</evidence>
<comment type="caution">
    <text evidence="9">The sequence shown here is derived from an EMBL/GenBank/DDBJ whole genome shotgun (WGS) entry which is preliminary data.</text>
</comment>
<dbReference type="STRING" id="1423814.HMPREF0549_0894"/>
<evidence type="ECO:0000256" key="4">
    <source>
        <dbReference type="ARBA" id="ARBA00023125"/>
    </source>
</evidence>
<dbReference type="Pfam" id="PF00532">
    <property type="entry name" value="Peripla_BP_1"/>
    <property type="match status" value="1"/>
</dbReference>
<comment type="function">
    <text evidence="7">Global transcriptional regulator of carbon catabolite repression (CCR) and carbon catabolite activation (CCA), which ensures optimal energy usage under diverse conditions.</text>
</comment>
<evidence type="ECO:0000256" key="3">
    <source>
        <dbReference type="ARBA" id="ARBA00023015"/>
    </source>
</evidence>
<dbReference type="CDD" id="cd01392">
    <property type="entry name" value="HTH_LacI"/>
    <property type="match status" value="1"/>
</dbReference>
<dbReference type="AlphaFoldDB" id="C2ETV8"/>
<dbReference type="GO" id="GO:0000976">
    <property type="term" value="F:transcription cis-regulatory region binding"/>
    <property type="evidence" value="ECO:0007669"/>
    <property type="project" value="TreeGrafter"/>
</dbReference>
<dbReference type="InterPro" id="IPR010982">
    <property type="entry name" value="Lambda_DNA-bd_dom_sf"/>
</dbReference>
<name>C2ETV8_9LACO</name>
<evidence type="ECO:0000259" key="8">
    <source>
        <dbReference type="PROSITE" id="PS50932"/>
    </source>
</evidence>
<evidence type="ECO:0000256" key="6">
    <source>
        <dbReference type="ARBA" id="ARBA00023163"/>
    </source>
</evidence>
<dbReference type="HOGENOM" id="CLU_037628_6_0_9"/>
<keyword evidence="5 7" id="KW-0010">Activator</keyword>
<evidence type="ECO:0000256" key="5">
    <source>
        <dbReference type="ARBA" id="ARBA00023159"/>
    </source>
</evidence>
<dbReference type="SUPFAM" id="SSF53822">
    <property type="entry name" value="Periplasmic binding protein-like I"/>
    <property type="match status" value="1"/>
</dbReference>
<protein>
    <recommendedName>
        <fullName evidence="1 7">Catabolite control protein A</fullName>
    </recommendedName>
</protein>
<dbReference type="Gene3D" id="1.10.260.40">
    <property type="entry name" value="lambda repressor-like DNA-binding domains"/>
    <property type="match status" value="1"/>
</dbReference>
<dbReference type="InterPro" id="IPR028082">
    <property type="entry name" value="Peripla_BP_I"/>
</dbReference>
<evidence type="ECO:0000256" key="2">
    <source>
        <dbReference type="ARBA" id="ARBA00022491"/>
    </source>
</evidence>
<dbReference type="InterPro" id="IPR000843">
    <property type="entry name" value="HTH_LacI"/>
</dbReference>
<evidence type="ECO:0000313" key="9">
    <source>
        <dbReference type="EMBL" id="EEJ40672.1"/>
    </source>
</evidence>
<feature type="domain" description="HTH lacI-type" evidence="8">
    <location>
        <begin position="19"/>
        <end position="73"/>
    </location>
</feature>
<organism evidence="9 10">
    <name type="scientific">Limosilactobacillus vaginalis DSM 5837 = ATCC 49540</name>
    <dbReference type="NCBI Taxonomy" id="1423814"/>
    <lineage>
        <taxon>Bacteria</taxon>
        <taxon>Bacillati</taxon>
        <taxon>Bacillota</taxon>
        <taxon>Bacilli</taxon>
        <taxon>Lactobacillales</taxon>
        <taxon>Lactobacillaceae</taxon>
        <taxon>Limosilactobacillus</taxon>
    </lineage>
</organism>
<dbReference type="PROSITE" id="PS50932">
    <property type="entry name" value="HTH_LACI_2"/>
    <property type="match status" value="1"/>
</dbReference>
<dbReference type="SMART" id="SM00354">
    <property type="entry name" value="HTH_LACI"/>
    <property type="match status" value="1"/>
</dbReference>
<dbReference type="InterPro" id="IPR006377">
    <property type="entry name" value="CcpA"/>
</dbReference>
<dbReference type="PANTHER" id="PTHR30146">
    <property type="entry name" value="LACI-RELATED TRANSCRIPTIONAL REPRESSOR"/>
    <property type="match status" value="1"/>
</dbReference>
<gene>
    <name evidence="9" type="primary">ccpA</name>
    <name evidence="9" type="ORF">HMPREF0549_0894</name>
</gene>
<proteinExistence type="predicted"/>
<dbReference type="PANTHER" id="PTHR30146:SF150">
    <property type="entry name" value="ARABINOSE METABOLISM TRANSCRIPTIONAL REPRESSOR"/>
    <property type="match status" value="1"/>
</dbReference>
<dbReference type="SUPFAM" id="SSF47413">
    <property type="entry name" value="lambda repressor-like DNA-binding domains"/>
    <property type="match status" value="1"/>
</dbReference>